<evidence type="ECO:0000256" key="2">
    <source>
        <dbReference type="ARBA" id="ARBA00022692"/>
    </source>
</evidence>
<accession>A0A5C7G0T7</accession>
<dbReference type="GO" id="GO:0012505">
    <property type="term" value="C:endomembrane system"/>
    <property type="evidence" value="ECO:0007669"/>
    <property type="project" value="UniProtKB-SubCell"/>
</dbReference>
<evidence type="ECO:0000256" key="3">
    <source>
        <dbReference type="ARBA" id="ARBA00022989"/>
    </source>
</evidence>
<dbReference type="PIRSF" id="PIRSF031804">
    <property type="entry name" value="UCP031804"/>
    <property type="match status" value="1"/>
</dbReference>
<dbReference type="RefSeq" id="WP_147928908.1">
    <property type="nucleotide sequence ID" value="NZ_VOXD01000002.1"/>
</dbReference>
<evidence type="ECO:0000256" key="1">
    <source>
        <dbReference type="ARBA" id="ARBA00004127"/>
    </source>
</evidence>
<evidence type="ECO:0000256" key="5">
    <source>
        <dbReference type="SAM" id="Phobius"/>
    </source>
</evidence>
<dbReference type="InterPro" id="IPR010652">
    <property type="entry name" value="DUF1232"/>
</dbReference>
<dbReference type="InterPro" id="IPR016983">
    <property type="entry name" value="UCP031804"/>
</dbReference>
<protein>
    <submittedName>
        <fullName evidence="7">DUF1232 domain-containing protein</fullName>
    </submittedName>
</protein>
<dbReference type="OrthoDB" id="9800034at2"/>
<comment type="subcellular location">
    <subcellularLocation>
        <location evidence="1">Endomembrane system</location>
        <topology evidence="1">Multi-pass membrane protein</topology>
    </subcellularLocation>
</comment>
<reference evidence="7 8" key="1">
    <citation type="submission" date="2019-08" db="EMBL/GenBank/DDBJ databases">
        <title>Lewinella sp. strain SSH13 Genome sequencing and assembly.</title>
        <authorList>
            <person name="Kim I."/>
        </authorList>
    </citation>
    <scope>NUCLEOTIDE SEQUENCE [LARGE SCALE GENOMIC DNA]</scope>
    <source>
        <strain evidence="7 8">SSH13</strain>
    </source>
</reference>
<keyword evidence="3 5" id="KW-1133">Transmembrane helix</keyword>
<comment type="caution">
    <text evidence="7">The sequence shown here is derived from an EMBL/GenBank/DDBJ whole genome shotgun (WGS) entry which is preliminary data.</text>
</comment>
<keyword evidence="4 5" id="KW-0472">Membrane</keyword>
<evidence type="ECO:0000256" key="4">
    <source>
        <dbReference type="ARBA" id="ARBA00023136"/>
    </source>
</evidence>
<dbReference type="Pfam" id="PF06803">
    <property type="entry name" value="DUF1232"/>
    <property type="match status" value="1"/>
</dbReference>
<evidence type="ECO:0000313" key="7">
    <source>
        <dbReference type="EMBL" id="TXF91369.1"/>
    </source>
</evidence>
<gene>
    <name evidence="7" type="ORF">FUA23_01335</name>
</gene>
<dbReference type="EMBL" id="VOXD01000002">
    <property type="protein sequence ID" value="TXF91369.1"/>
    <property type="molecule type" value="Genomic_DNA"/>
</dbReference>
<feature type="transmembrane region" description="Helical" evidence="5">
    <location>
        <begin position="75"/>
        <end position="96"/>
    </location>
</feature>
<dbReference type="AlphaFoldDB" id="A0A5C7G0T7"/>
<feature type="domain" description="DUF1232" evidence="6">
    <location>
        <begin position="52"/>
        <end position="85"/>
    </location>
</feature>
<keyword evidence="2 5" id="KW-0812">Transmembrane</keyword>
<evidence type="ECO:0000259" key="6">
    <source>
        <dbReference type="Pfam" id="PF06803"/>
    </source>
</evidence>
<feature type="transmembrane region" description="Helical" evidence="5">
    <location>
        <begin position="20"/>
        <end position="42"/>
    </location>
</feature>
<organism evidence="7 8">
    <name type="scientific">Neolewinella aurantiaca</name>
    <dbReference type="NCBI Taxonomy" id="2602767"/>
    <lineage>
        <taxon>Bacteria</taxon>
        <taxon>Pseudomonadati</taxon>
        <taxon>Bacteroidota</taxon>
        <taxon>Saprospiria</taxon>
        <taxon>Saprospirales</taxon>
        <taxon>Lewinellaceae</taxon>
        <taxon>Neolewinella</taxon>
    </lineage>
</organism>
<name>A0A5C7G0T7_9BACT</name>
<evidence type="ECO:0000313" key="8">
    <source>
        <dbReference type="Proteomes" id="UP000321907"/>
    </source>
</evidence>
<proteinExistence type="predicted"/>
<keyword evidence="8" id="KW-1185">Reference proteome</keyword>
<sequence length="127" mass="14485">MKKLSNYRRFFSESAFWGKLRRFASAAGVKTVYSALLLYYAFKRDETPAWAKRSIVGVLGYLITPLDVLPDLTPLVGYTDDIGVLGMCLVMVAAYINDDVRMQAREHLARWFPSVQESDLIEVEEKL</sequence>
<dbReference type="Proteomes" id="UP000321907">
    <property type="component" value="Unassembled WGS sequence"/>
</dbReference>